<accession>E5XU02</accession>
<proteinExistence type="predicted"/>
<gene>
    <name evidence="2" type="ORF">HMPREF9336_02974</name>
</gene>
<protein>
    <submittedName>
        <fullName evidence="2">Uncharacterized protein</fullName>
    </submittedName>
</protein>
<comment type="caution">
    <text evidence="2">The sequence shown here is derived from an EMBL/GenBank/DDBJ whole genome shotgun (WGS) entry which is preliminary data.</text>
</comment>
<dbReference type="EMBL" id="ACZI02000001">
    <property type="protein sequence ID" value="EFV12171.2"/>
    <property type="molecule type" value="Genomic_DNA"/>
</dbReference>
<dbReference type="HOGENOM" id="CLU_1546539_0_0_11"/>
<dbReference type="RefSeq" id="WP_021029979.1">
    <property type="nucleotide sequence ID" value="NZ_KI391953.1"/>
</dbReference>
<evidence type="ECO:0000256" key="1">
    <source>
        <dbReference type="SAM" id="SignalP"/>
    </source>
</evidence>
<feature type="signal peptide" evidence="1">
    <location>
        <begin position="1"/>
        <end position="27"/>
    </location>
</feature>
<name>E5XU02_SEGRC</name>
<feature type="chain" id="PRO_5003200507" evidence="1">
    <location>
        <begin position="28"/>
        <end position="173"/>
    </location>
</feature>
<dbReference type="Proteomes" id="UP000004816">
    <property type="component" value="Unassembled WGS sequence"/>
</dbReference>
<organism evidence="2 3">
    <name type="scientific">Segniliparus rugosus (strain ATCC BAA-974 / DSM 45345 / CCUG 50838 / CIP 108380 / JCM 13579 / CDC 945)</name>
    <dbReference type="NCBI Taxonomy" id="679197"/>
    <lineage>
        <taxon>Bacteria</taxon>
        <taxon>Bacillati</taxon>
        <taxon>Actinomycetota</taxon>
        <taxon>Actinomycetes</taxon>
        <taxon>Mycobacteriales</taxon>
        <taxon>Segniliparaceae</taxon>
        <taxon>Segniliparus</taxon>
    </lineage>
</organism>
<reference evidence="2 3" key="1">
    <citation type="journal article" date="2011" name="Stand. Genomic Sci.">
        <title>High quality draft genome sequence of Segniliparus rugosus CDC 945(T)= (ATCC BAA-974(T)).</title>
        <authorList>
            <person name="Earl A.M."/>
            <person name="Desjardins C.A."/>
            <person name="Fitzgerald M.G."/>
            <person name="Arachchi H.M."/>
            <person name="Zeng Q."/>
            <person name="Mehta T."/>
            <person name="Griggs A."/>
            <person name="Birren B.W."/>
            <person name="Toney N.C."/>
            <person name="Carr J."/>
            <person name="Posey J."/>
            <person name="Butler W.R."/>
        </authorList>
    </citation>
    <scope>NUCLEOTIDE SEQUENCE [LARGE SCALE GENOMIC DNA]</scope>
    <source>
        <strain evidence="3">ATCC BAA-974 / DSM 45345 / CCUG 50838 / CIP 108380 / JCM 13579 / CDC 945</strain>
    </source>
</reference>
<dbReference type="AlphaFoldDB" id="E5XU02"/>
<dbReference type="STRING" id="679197.HMPREF9336_02974"/>
<keyword evidence="3" id="KW-1185">Reference proteome</keyword>
<evidence type="ECO:0000313" key="2">
    <source>
        <dbReference type="EMBL" id="EFV12171.2"/>
    </source>
</evidence>
<keyword evidence="1" id="KW-0732">Signal</keyword>
<dbReference type="OrthoDB" id="9828265at2"/>
<sequence>MSLRLAAALAALACGVGPFVAVPSALAAPAGRNNDHDCEAFEANDDAIQGDLDAINDVVAGYYTSWVGNSFFGDEQYGDFDADDMNTILSATSSLSARADSVKKGMQTRGAILALDRLANDSRAVNDTARKIADGTYRPRQLGLVKDMLFRSMNNYHNAHSLACNGDIVEPQH</sequence>
<evidence type="ECO:0000313" key="3">
    <source>
        <dbReference type="Proteomes" id="UP000004816"/>
    </source>
</evidence>